<gene>
    <name evidence="1" type="ORF">RHGRI_017355</name>
</gene>
<comment type="caution">
    <text evidence="1">The sequence shown here is derived from an EMBL/GenBank/DDBJ whole genome shotgun (WGS) entry which is preliminary data.</text>
</comment>
<protein>
    <submittedName>
        <fullName evidence="1">Uncharacterized protein</fullName>
    </submittedName>
</protein>
<proteinExistence type="predicted"/>
<sequence>MLSLEHGVPVILDHVVRPAVVEPGDGGPLVAEPRVDRCSTSSAMNGINLSSSAVNGFRTRKVLSAIKRLSIAVICLEHSNLDRRRRMMLHRHYRSTLPLPKSTQSEPMAIHSLSDVLCSVAAVRLISDVFKSKLSLLLGLFTISHVRYSTAGASMVKNV</sequence>
<keyword evidence="2" id="KW-1185">Reference proteome</keyword>
<reference evidence="1 2" key="1">
    <citation type="submission" date="2020-08" db="EMBL/GenBank/DDBJ databases">
        <title>Plant Genome Project.</title>
        <authorList>
            <person name="Zhang R.-G."/>
        </authorList>
    </citation>
    <scope>NUCLEOTIDE SEQUENCE [LARGE SCALE GENOMIC DNA]</scope>
    <source>
        <strain evidence="1">WSP0</strain>
        <tissue evidence="1">Leaf</tissue>
    </source>
</reference>
<organism evidence="1 2">
    <name type="scientific">Rhododendron griersonianum</name>
    <dbReference type="NCBI Taxonomy" id="479676"/>
    <lineage>
        <taxon>Eukaryota</taxon>
        <taxon>Viridiplantae</taxon>
        <taxon>Streptophyta</taxon>
        <taxon>Embryophyta</taxon>
        <taxon>Tracheophyta</taxon>
        <taxon>Spermatophyta</taxon>
        <taxon>Magnoliopsida</taxon>
        <taxon>eudicotyledons</taxon>
        <taxon>Gunneridae</taxon>
        <taxon>Pentapetalae</taxon>
        <taxon>asterids</taxon>
        <taxon>Ericales</taxon>
        <taxon>Ericaceae</taxon>
        <taxon>Ericoideae</taxon>
        <taxon>Rhodoreae</taxon>
        <taxon>Rhododendron</taxon>
    </lineage>
</organism>
<dbReference type="AlphaFoldDB" id="A0AAV6JXH6"/>
<accession>A0AAV6JXH6</accession>
<evidence type="ECO:0000313" key="2">
    <source>
        <dbReference type="Proteomes" id="UP000823749"/>
    </source>
</evidence>
<dbReference type="Proteomes" id="UP000823749">
    <property type="component" value="Chromosome 6"/>
</dbReference>
<name>A0AAV6JXH6_9ERIC</name>
<dbReference type="EMBL" id="JACTNZ010000006">
    <property type="protein sequence ID" value="KAG5544864.1"/>
    <property type="molecule type" value="Genomic_DNA"/>
</dbReference>
<evidence type="ECO:0000313" key="1">
    <source>
        <dbReference type="EMBL" id="KAG5544864.1"/>
    </source>
</evidence>